<keyword evidence="4" id="KW-1185">Reference proteome</keyword>
<keyword evidence="1" id="KW-0677">Repeat</keyword>
<dbReference type="InterPro" id="IPR009091">
    <property type="entry name" value="RCC1/BLIP-II"/>
</dbReference>
<dbReference type="Proteomes" id="UP000265120">
    <property type="component" value="Chromosome 6"/>
</dbReference>
<dbReference type="PROSITE" id="PS50012">
    <property type="entry name" value="RCC1_3"/>
    <property type="match status" value="2"/>
</dbReference>
<sequence>MCVHYFFFKFKNTFFFRPIEGLLKTPVSQVACGSSHSVVLTKDGQVYTWGEDSRGQLGLGNRRTAGTWSPQHLTSLSALPLVDVAAGGDQSFVVSVSGAVLGWGRNQCGQLGLGDTKGFWGSFYP</sequence>
<dbReference type="PANTHER" id="PTHR45622">
    <property type="entry name" value="UBIQUITIN-PROTEIN LIGASE E3A-RELATED"/>
    <property type="match status" value="1"/>
</dbReference>
<dbReference type="Gene3D" id="2.130.10.30">
    <property type="entry name" value="Regulator of chromosome condensation 1/beta-lactamase-inhibitor protein II"/>
    <property type="match status" value="1"/>
</dbReference>
<accession>A0A3P8WAI2</accession>
<evidence type="ECO:0000313" key="4">
    <source>
        <dbReference type="Proteomes" id="UP000265120"/>
    </source>
</evidence>
<dbReference type="PRINTS" id="PR00633">
    <property type="entry name" value="RCCNDNSATION"/>
</dbReference>
<dbReference type="OMA" id="FTRDSEA"/>
<name>A0A3P8WAI2_CYNSE</name>
<dbReference type="GO" id="GO:0005737">
    <property type="term" value="C:cytoplasm"/>
    <property type="evidence" value="ECO:0007669"/>
    <property type="project" value="TreeGrafter"/>
</dbReference>
<feature type="repeat" description="RCC1" evidence="2">
    <location>
        <begin position="98"/>
        <end position="125"/>
    </location>
</feature>
<dbReference type="Ensembl" id="ENSCSET00000021877.1">
    <property type="protein sequence ID" value="ENSCSEP00000021600.1"/>
    <property type="gene ID" value="ENSCSEG00000013787.1"/>
</dbReference>
<protein>
    <submittedName>
        <fullName evidence="3">Uncharacterized protein</fullName>
    </submittedName>
</protein>
<dbReference type="GeneTree" id="ENSGT00940000163989"/>
<feature type="repeat" description="RCC1" evidence="2">
    <location>
        <begin position="44"/>
        <end position="97"/>
    </location>
</feature>
<dbReference type="PROSITE" id="PS00626">
    <property type="entry name" value="RCC1_2"/>
    <property type="match status" value="1"/>
</dbReference>
<reference evidence="3 4" key="1">
    <citation type="journal article" date="2014" name="Nat. Genet.">
        <title>Whole-genome sequence of a flatfish provides insights into ZW sex chromosome evolution and adaptation to a benthic lifestyle.</title>
        <authorList>
            <person name="Chen S."/>
            <person name="Zhang G."/>
            <person name="Shao C."/>
            <person name="Huang Q."/>
            <person name="Liu G."/>
            <person name="Zhang P."/>
            <person name="Song W."/>
            <person name="An N."/>
            <person name="Chalopin D."/>
            <person name="Volff J.N."/>
            <person name="Hong Y."/>
            <person name="Li Q."/>
            <person name="Sha Z."/>
            <person name="Zhou H."/>
            <person name="Xie M."/>
            <person name="Yu Q."/>
            <person name="Liu Y."/>
            <person name="Xiang H."/>
            <person name="Wang N."/>
            <person name="Wu K."/>
            <person name="Yang C."/>
            <person name="Zhou Q."/>
            <person name="Liao X."/>
            <person name="Yang L."/>
            <person name="Hu Q."/>
            <person name="Zhang J."/>
            <person name="Meng L."/>
            <person name="Jin L."/>
            <person name="Tian Y."/>
            <person name="Lian J."/>
            <person name="Yang J."/>
            <person name="Miao G."/>
            <person name="Liu S."/>
            <person name="Liang Z."/>
            <person name="Yan F."/>
            <person name="Li Y."/>
            <person name="Sun B."/>
            <person name="Zhang H."/>
            <person name="Zhang J."/>
            <person name="Zhu Y."/>
            <person name="Du M."/>
            <person name="Zhao Y."/>
            <person name="Schartl M."/>
            <person name="Tang Q."/>
            <person name="Wang J."/>
        </authorList>
    </citation>
    <scope>NUCLEOTIDE SEQUENCE</scope>
</reference>
<dbReference type="PANTHER" id="PTHR45622:SF73">
    <property type="entry name" value="E3 UBIQUITIN-PROTEIN LIGASE HERC4-LIKE ISOFORM X1-RELATED"/>
    <property type="match status" value="1"/>
</dbReference>
<dbReference type="SUPFAM" id="SSF50985">
    <property type="entry name" value="RCC1/BLIP-II"/>
    <property type="match status" value="1"/>
</dbReference>
<dbReference type="GO" id="GO:0061630">
    <property type="term" value="F:ubiquitin protein ligase activity"/>
    <property type="evidence" value="ECO:0007669"/>
    <property type="project" value="TreeGrafter"/>
</dbReference>
<evidence type="ECO:0000256" key="2">
    <source>
        <dbReference type="PROSITE-ProRule" id="PRU00235"/>
    </source>
</evidence>
<dbReference type="STRING" id="244447.ENSCSEP00000021600"/>
<reference evidence="3" key="3">
    <citation type="submission" date="2025-09" db="UniProtKB">
        <authorList>
            <consortium name="Ensembl"/>
        </authorList>
    </citation>
    <scope>IDENTIFICATION</scope>
</reference>
<organism evidence="3 4">
    <name type="scientific">Cynoglossus semilaevis</name>
    <name type="common">Tongue sole</name>
    <dbReference type="NCBI Taxonomy" id="244447"/>
    <lineage>
        <taxon>Eukaryota</taxon>
        <taxon>Metazoa</taxon>
        <taxon>Chordata</taxon>
        <taxon>Craniata</taxon>
        <taxon>Vertebrata</taxon>
        <taxon>Euteleostomi</taxon>
        <taxon>Actinopterygii</taxon>
        <taxon>Neopterygii</taxon>
        <taxon>Teleostei</taxon>
        <taxon>Neoteleostei</taxon>
        <taxon>Acanthomorphata</taxon>
        <taxon>Carangaria</taxon>
        <taxon>Pleuronectiformes</taxon>
        <taxon>Pleuronectoidei</taxon>
        <taxon>Cynoglossidae</taxon>
        <taxon>Cynoglossinae</taxon>
        <taxon>Cynoglossus</taxon>
    </lineage>
</organism>
<dbReference type="InParanoid" id="A0A3P8WAI2"/>
<dbReference type="InterPro" id="IPR051709">
    <property type="entry name" value="Ub-ligase/GTPase-reg"/>
</dbReference>
<reference evidence="3" key="2">
    <citation type="submission" date="2025-08" db="UniProtKB">
        <authorList>
            <consortium name="Ensembl"/>
        </authorList>
    </citation>
    <scope>IDENTIFICATION</scope>
</reference>
<dbReference type="GO" id="GO:0016567">
    <property type="term" value="P:protein ubiquitination"/>
    <property type="evidence" value="ECO:0007669"/>
    <property type="project" value="TreeGrafter"/>
</dbReference>
<dbReference type="InterPro" id="IPR000408">
    <property type="entry name" value="Reg_chr_condens"/>
</dbReference>
<evidence type="ECO:0000256" key="1">
    <source>
        <dbReference type="ARBA" id="ARBA00022737"/>
    </source>
</evidence>
<proteinExistence type="predicted"/>
<evidence type="ECO:0000313" key="3">
    <source>
        <dbReference type="Ensembl" id="ENSCSEP00000021600.1"/>
    </source>
</evidence>
<dbReference type="GO" id="GO:0006511">
    <property type="term" value="P:ubiquitin-dependent protein catabolic process"/>
    <property type="evidence" value="ECO:0007669"/>
    <property type="project" value="TreeGrafter"/>
</dbReference>
<dbReference type="AlphaFoldDB" id="A0A3P8WAI2"/>
<dbReference type="Pfam" id="PF00415">
    <property type="entry name" value="RCC1"/>
    <property type="match status" value="1"/>
</dbReference>